<reference evidence="1 2" key="1">
    <citation type="submission" date="2019-03" db="EMBL/GenBank/DDBJ databases">
        <title>Genomic Encyclopedia of Type Strains, Phase III (KMG-III): the genomes of soil and plant-associated and newly described type strains.</title>
        <authorList>
            <person name="Whitman W."/>
        </authorList>
    </citation>
    <scope>NUCLEOTIDE SEQUENCE [LARGE SCALE GENOMIC DNA]</scope>
    <source>
        <strain evidence="1 2">CECT 8976</strain>
    </source>
</reference>
<dbReference type="Proteomes" id="UP000295611">
    <property type="component" value="Unassembled WGS sequence"/>
</dbReference>
<organism evidence="1 2">
    <name type="scientific">Paludibacterium purpuratum</name>
    <dbReference type="NCBI Taxonomy" id="1144873"/>
    <lineage>
        <taxon>Bacteria</taxon>
        <taxon>Pseudomonadati</taxon>
        <taxon>Pseudomonadota</taxon>
        <taxon>Betaproteobacteria</taxon>
        <taxon>Neisseriales</taxon>
        <taxon>Chromobacteriaceae</taxon>
        <taxon>Paludibacterium</taxon>
    </lineage>
</organism>
<evidence type="ECO:0000313" key="2">
    <source>
        <dbReference type="Proteomes" id="UP000295611"/>
    </source>
</evidence>
<keyword evidence="2" id="KW-1185">Reference proteome</keyword>
<dbReference type="EMBL" id="SNZP01000003">
    <property type="protein sequence ID" value="TDR81530.1"/>
    <property type="molecule type" value="Genomic_DNA"/>
</dbReference>
<proteinExistence type="predicted"/>
<name>A0A4R7B9F9_9NEIS</name>
<evidence type="ECO:0000313" key="1">
    <source>
        <dbReference type="EMBL" id="TDR81530.1"/>
    </source>
</evidence>
<sequence>MKIGVKPLAAGLGLVVVAASAAILMPLQWQTRQWHHGGHRIALLATARDTPPLVELIDRQLDRTAGLTSLSSMSALYAQARTLHLSNALITIDDVALAMGDKRGQPWRLDIPSQMGSAMLGNMPLYDGELAQTAAMPRTARQIVLIQYFADRAKPELAPLSALTGGKADNGSAMQRLHQGIRRPLLVETQQGDIWVSPGMMQRMHWYHPQQRYSMMQATCHMNPAKS</sequence>
<dbReference type="RefSeq" id="WP_133678898.1">
    <property type="nucleotide sequence ID" value="NZ_SNZP01000003.1"/>
</dbReference>
<dbReference type="AlphaFoldDB" id="A0A4R7B9F9"/>
<gene>
    <name evidence="1" type="ORF">DFP86_103183</name>
</gene>
<accession>A0A4R7B9F9</accession>
<protein>
    <submittedName>
        <fullName evidence="1">Uncharacterized protein</fullName>
    </submittedName>
</protein>
<comment type="caution">
    <text evidence="1">The sequence shown here is derived from an EMBL/GenBank/DDBJ whole genome shotgun (WGS) entry which is preliminary data.</text>
</comment>